<gene>
    <name evidence="1" type="ORF">QFW81_14970</name>
</gene>
<keyword evidence="2" id="KW-1185">Reference proteome</keyword>
<sequence>MSYSLFECRDGAFVVVPRGLTPPIEAYTAHGDFQHVTDRCRHLYDSPVWDDVSRVIDHMLYAVVLPEVAFCIFELPESVQRRDTDVTA</sequence>
<name>A0ABT6JXL3_9GAMM</name>
<reference evidence="1 2" key="1">
    <citation type="submission" date="2023-04" db="EMBL/GenBank/DDBJ databases">
        <title>Luteimonas sp. M1R5S59.</title>
        <authorList>
            <person name="Sun J.-Q."/>
        </authorList>
    </citation>
    <scope>NUCLEOTIDE SEQUENCE [LARGE SCALE GENOMIC DNA]</scope>
    <source>
        <strain evidence="1 2">M1R5S59</strain>
    </source>
</reference>
<protein>
    <submittedName>
        <fullName evidence="1">Uncharacterized protein</fullName>
    </submittedName>
</protein>
<dbReference type="RefSeq" id="WP_280579900.1">
    <property type="nucleotide sequence ID" value="NZ_JARXRO010000020.1"/>
</dbReference>
<organism evidence="1 2">
    <name type="scientific">Luteimonas kalidii</name>
    <dbReference type="NCBI Taxonomy" id="3042025"/>
    <lineage>
        <taxon>Bacteria</taxon>
        <taxon>Pseudomonadati</taxon>
        <taxon>Pseudomonadota</taxon>
        <taxon>Gammaproteobacteria</taxon>
        <taxon>Lysobacterales</taxon>
        <taxon>Lysobacteraceae</taxon>
        <taxon>Luteimonas</taxon>
    </lineage>
</organism>
<proteinExistence type="predicted"/>
<dbReference type="Proteomes" id="UP001156873">
    <property type="component" value="Unassembled WGS sequence"/>
</dbReference>
<dbReference type="EMBL" id="JARXRO010000020">
    <property type="protein sequence ID" value="MDH5835215.1"/>
    <property type="molecule type" value="Genomic_DNA"/>
</dbReference>
<accession>A0ABT6JXL3</accession>
<evidence type="ECO:0000313" key="1">
    <source>
        <dbReference type="EMBL" id="MDH5835215.1"/>
    </source>
</evidence>
<evidence type="ECO:0000313" key="2">
    <source>
        <dbReference type="Proteomes" id="UP001156873"/>
    </source>
</evidence>
<comment type="caution">
    <text evidence="1">The sequence shown here is derived from an EMBL/GenBank/DDBJ whole genome shotgun (WGS) entry which is preliminary data.</text>
</comment>